<dbReference type="Pfam" id="PF20567">
    <property type="entry name" value="DUF6776"/>
    <property type="match status" value="1"/>
</dbReference>
<proteinExistence type="predicted"/>
<dbReference type="GO" id="GO:0051301">
    <property type="term" value="P:cell division"/>
    <property type="evidence" value="ECO:0007669"/>
    <property type="project" value="UniProtKB-KW"/>
</dbReference>
<protein>
    <submittedName>
        <fullName evidence="3">Cell division protein ZapB</fullName>
    </submittedName>
</protein>
<gene>
    <name evidence="3" type="ORF">OCL06_12640</name>
</gene>
<keyword evidence="4" id="KW-1185">Reference proteome</keyword>
<reference evidence="4" key="1">
    <citation type="submission" date="2023-07" db="EMBL/GenBank/DDBJ databases">
        <title>Study on multiphase classification of strain Alteromonas salexigens isolated from the Yellow Sea.</title>
        <authorList>
            <person name="Sun L."/>
        </authorList>
    </citation>
    <scope>NUCLEOTIDE SEQUENCE [LARGE SCALE GENOMIC DNA]</scope>
    <source>
        <strain evidence="4">ASW11-19</strain>
    </source>
</reference>
<accession>A0ABT2VQN4</accession>
<feature type="coiled-coil region" evidence="1">
    <location>
        <begin position="52"/>
        <end position="86"/>
    </location>
</feature>
<evidence type="ECO:0000256" key="1">
    <source>
        <dbReference type="SAM" id="Coils"/>
    </source>
</evidence>
<keyword evidence="2" id="KW-0472">Membrane</keyword>
<dbReference type="InterPro" id="IPR046703">
    <property type="entry name" value="DUF6776"/>
</dbReference>
<sequence length="242" mass="27190">MTPEALKARLGTYRLSLLVMVALIAMAVFGYQLADFQKQGTQSRVPAMKRTITLLKDENAALQTRVNQLEVALNLAEQEAQSGRQLQQEHLQTIAELQTQLGFYQNVMAPETTQDGFFIDGIQAIANASDDQFTLRFVLLQQRDNRAIVKGNLEVAIVGSQDGEPVTLTAGSEQFLPEGPIKYRFKYFQTVNVKFTLPTGFVPESVRFDTYVYQYTTLRGRYQRTVPWEKVVAGESPAEDTP</sequence>
<comment type="caution">
    <text evidence="3">The sequence shown here is derived from an EMBL/GenBank/DDBJ whole genome shotgun (WGS) entry which is preliminary data.</text>
</comment>
<dbReference type="RefSeq" id="WP_262995092.1">
    <property type="nucleotide sequence ID" value="NZ_JAOTJC010000011.1"/>
</dbReference>
<dbReference type="EMBL" id="JAOTJC010000011">
    <property type="protein sequence ID" value="MCU7555435.1"/>
    <property type="molecule type" value="Genomic_DNA"/>
</dbReference>
<evidence type="ECO:0000313" key="4">
    <source>
        <dbReference type="Proteomes" id="UP001209257"/>
    </source>
</evidence>
<dbReference type="Proteomes" id="UP001209257">
    <property type="component" value="Unassembled WGS sequence"/>
</dbReference>
<keyword evidence="2" id="KW-0812">Transmembrane</keyword>
<evidence type="ECO:0000256" key="2">
    <source>
        <dbReference type="SAM" id="Phobius"/>
    </source>
</evidence>
<evidence type="ECO:0000313" key="3">
    <source>
        <dbReference type="EMBL" id="MCU7555435.1"/>
    </source>
</evidence>
<keyword evidence="3" id="KW-0132">Cell division</keyword>
<keyword evidence="1" id="KW-0175">Coiled coil</keyword>
<keyword evidence="3" id="KW-0131">Cell cycle</keyword>
<feature type="transmembrane region" description="Helical" evidence="2">
    <location>
        <begin position="12"/>
        <end position="34"/>
    </location>
</feature>
<keyword evidence="2" id="KW-1133">Transmembrane helix</keyword>
<name>A0ABT2VQN4_9ALTE</name>
<organism evidence="3 4">
    <name type="scientific">Alteromonas salexigens</name>
    <dbReference type="NCBI Taxonomy" id="2982530"/>
    <lineage>
        <taxon>Bacteria</taxon>
        <taxon>Pseudomonadati</taxon>
        <taxon>Pseudomonadota</taxon>
        <taxon>Gammaproteobacteria</taxon>
        <taxon>Alteromonadales</taxon>
        <taxon>Alteromonadaceae</taxon>
        <taxon>Alteromonas/Salinimonas group</taxon>
        <taxon>Alteromonas</taxon>
    </lineage>
</organism>